<sequence length="307" mass="32435">MRYRYVTADVFTGHAYSGNPLAVVLDAQGLEPWQMQRIAREFNYSETSFVLPAQDAAHTAWVRIFTPDREVPFAGHPNVGTAIVLAREMMMAGRPAPQAFVFEEAAGLVHIALGSGEQGVDGAELQAPEPLSRASTAPIAAVARALKLKPSDIDVSEHAPQVISVGLKFLVAQLVSRDALRRAAPDSDGYAAFLPLDGAKSIYVYTTDTESDSGESAPDIQARMFTGRMTEDPATGSATAAVTALRAALRGDGMLRLRVAQGEDMGRGSLLLAHAEPRADGVWAGVAGQAVVVMEGTLPAPLPSVEA</sequence>
<name>A0ABY9M9Q7_9BURK</name>
<accession>A0ABY9M9Q7</accession>
<dbReference type="Gene3D" id="3.10.310.10">
    <property type="entry name" value="Diaminopimelate Epimerase, Chain A, domain 1"/>
    <property type="match status" value="2"/>
</dbReference>
<dbReference type="InterPro" id="IPR003719">
    <property type="entry name" value="Phenazine_PhzF-like"/>
</dbReference>
<dbReference type="SUPFAM" id="SSF54506">
    <property type="entry name" value="Diaminopimelate epimerase-like"/>
    <property type="match status" value="1"/>
</dbReference>
<dbReference type="Proteomes" id="UP001234798">
    <property type="component" value="Chromosome"/>
</dbReference>
<proteinExistence type="inferred from homology"/>
<evidence type="ECO:0000313" key="3">
    <source>
        <dbReference type="Proteomes" id="UP001234798"/>
    </source>
</evidence>
<organism evidence="2 3">
    <name type="scientific">Achromobacter seleniivolatilans</name>
    <dbReference type="NCBI Taxonomy" id="3047478"/>
    <lineage>
        <taxon>Bacteria</taxon>
        <taxon>Pseudomonadati</taxon>
        <taxon>Pseudomonadota</taxon>
        <taxon>Betaproteobacteria</taxon>
        <taxon>Burkholderiales</taxon>
        <taxon>Alcaligenaceae</taxon>
        <taxon>Achromobacter</taxon>
    </lineage>
</organism>
<dbReference type="RefSeq" id="WP_306948375.1">
    <property type="nucleotide sequence ID" value="NZ_CP132976.1"/>
</dbReference>
<dbReference type="NCBIfam" id="TIGR00654">
    <property type="entry name" value="PhzF_family"/>
    <property type="match status" value="1"/>
</dbReference>
<dbReference type="PANTHER" id="PTHR13774">
    <property type="entry name" value="PHENAZINE BIOSYNTHESIS PROTEIN"/>
    <property type="match status" value="1"/>
</dbReference>
<dbReference type="Pfam" id="PF02567">
    <property type="entry name" value="PhzC-PhzF"/>
    <property type="match status" value="1"/>
</dbReference>
<comment type="similarity">
    <text evidence="1">Belongs to the PhzF family.</text>
</comment>
<reference evidence="2 3" key="1">
    <citation type="submission" date="2023-08" db="EMBL/GenBank/DDBJ databases">
        <title>Achromobacter seleniivolatilans sp. nov., isolated from seleniferous soil.</title>
        <authorList>
            <person name="Zhang S."/>
            <person name="Li K."/>
            <person name="Peng J."/>
            <person name="Zhao Q."/>
            <person name="Wang H."/>
            <person name="Guo Y."/>
        </authorList>
    </citation>
    <scope>NUCLEOTIDE SEQUENCE [LARGE SCALE GENOMIC DNA]</scope>
    <source>
        <strain evidence="2 3">R39</strain>
    </source>
</reference>
<evidence type="ECO:0000256" key="1">
    <source>
        <dbReference type="ARBA" id="ARBA00008270"/>
    </source>
</evidence>
<evidence type="ECO:0000313" key="2">
    <source>
        <dbReference type="EMBL" id="WMD22933.1"/>
    </source>
</evidence>
<dbReference type="EMBL" id="CP132976">
    <property type="protein sequence ID" value="WMD22933.1"/>
    <property type="molecule type" value="Genomic_DNA"/>
</dbReference>
<dbReference type="PIRSF" id="PIRSF016184">
    <property type="entry name" value="PhzC_PhzF"/>
    <property type="match status" value="1"/>
</dbReference>
<dbReference type="PANTHER" id="PTHR13774:SF32">
    <property type="entry name" value="ANTISENSE-ENHANCING SEQUENCE 1"/>
    <property type="match status" value="1"/>
</dbReference>
<protein>
    <submittedName>
        <fullName evidence="2">PhzF family phenazine biosynthesis protein</fullName>
    </submittedName>
</protein>
<keyword evidence="3" id="KW-1185">Reference proteome</keyword>
<gene>
    <name evidence="2" type="ORF">RAS12_11320</name>
</gene>